<accession>A0AAX4J344</accession>
<dbReference type="EMBL" id="CP137314">
    <property type="protein sequence ID" value="WQF89750.1"/>
    <property type="molecule type" value="Genomic_DNA"/>
</dbReference>
<keyword evidence="2" id="KW-1185">Reference proteome</keyword>
<sequence length="69" mass="7568">MASTVKMMETSAVVNAHSKANNRDSVKADTPSWKVWYSAQSPAMPRKDASSSLAVHVPEERHAMVARVQ</sequence>
<dbReference type="RefSeq" id="XP_062786971.1">
    <property type="nucleotide sequence ID" value="XM_062930920.1"/>
</dbReference>
<dbReference type="Proteomes" id="UP001322277">
    <property type="component" value="Chromosome 10"/>
</dbReference>
<reference evidence="2" key="1">
    <citation type="journal article" date="2023" name="bioRxiv">
        <title>Complete genome of the Medicago anthracnose fungus, Colletotrichum destructivum, reveals a mini-chromosome-like region within a core chromosome.</title>
        <authorList>
            <person name="Lapalu N."/>
            <person name="Simon A."/>
            <person name="Lu A."/>
            <person name="Plaumann P.-L."/>
            <person name="Amselem J."/>
            <person name="Pigne S."/>
            <person name="Auger A."/>
            <person name="Koch C."/>
            <person name="Dallery J.-F."/>
            <person name="O'Connell R.J."/>
        </authorList>
    </citation>
    <scope>NUCLEOTIDE SEQUENCE [LARGE SCALE GENOMIC DNA]</scope>
    <source>
        <strain evidence="2">CBS 520.97</strain>
    </source>
</reference>
<evidence type="ECO:0000313" key="2">
    <source>
        <dbReference type="Proteomes" id="UP001322277"/>
    </source>
</evidence>
<organism evidence="1 2">
    <name type="scientific">Colletotrichum destructivum</name>
    <dbReference type="NCBI Taxonomy" id="34406"/>
    <lineage>
        <taxon>Eukaryota</taxon>
        <taxon>Fungi</taxon>
        <taxon>Dikarya</taxon>
        <taxon>Ascomycota</taxon>
        <taxon>Pezizomycotina</taxon>
        <taxon>Sordariomycetes</taxon>
        <taxon>Hypocreomycetidae</taxon>
        <taxon>Glomerellales</taxon>
        <taxon>Glomerellaceae</taxon>
        <taxon>Colletotrichum</taxon>
        <taxon>Colletotrichum destructivum species complex</taxon>
    </lineage>
</organism>
<name>A0AAX4J344_9PEZI</name>
<evidence type="ECO:0000313" key="1">
    <source>
        <dbReference type="EMBL" id="WQF89750.1"/>
    </source>
</evidence>
<protein>
    <submittedName>
        <fullName evidence="1">Uncharacterized protein</fullName>
    </submittedName>
</protein>
<dbReference type="KEGG" id="cdet:87951264"/>
<dbReference type="AlphaFoldDB" id="A0AAX4J344"/>
<gene>
    <name evidence="1" type="ORF">CDEST_14764</name>
</gene>
<dbReference type="GeneID" id="87951264"/>
<proteinExistence type="predicted"/>